<proteinExistence type="predicted"/>
<protein>
    <submittedName>
        <fullName evidence="2">Uncharacterized protein</fullName>
    </submittedName>
</protein>
<accession>A0A6C0DQ87</accession>
<evidence type="ECO:0000256" key="1">
    <source>
        <dbReference type="SAM" id="Phobius"/>
    </source>
</evidence>
<reference evidence="2" key="1">
    <citation type="journal article" date="2020" name="Nature">
        <title>Giant virus diversity and host interactions through global metagenomics.</title>
        <authorList>
            <person name="Schulz F."/>
            <person name="Roux S."/>
            <person name="Paez-Espino D."/>
            <person name="Jungbluth S."/>
            <person name="Walsh D.A."/>
            <person name="Denef V.J."/>
            <person name="McMahon K.D."/>
            <person name="Konstantinidis K.T."/>
            <person name="Eloe-Fadrosh E.A."/>
            <person name="Kyrpides N.C."/>
            <person name="Woyke T."/>
        </authorList>
    </citation>
    <scope>NUCLEOTIDE SEQUENCE</scope>
    <source>
        <strain evidence="2">GVMAG-M-3300023174-46</strain>
    </source>
</reference>
<name>A0A6C0DQ87_9ZZZZ</name>
<keyword evidence="1" id="KW-0472">Membrane</keyword>
<sequence>MDSAISSIATVPTYIPSGASGKAIDPTPIQTPIRETASTANATSKLFIAILGAFFVGGFTLVLLSTELINDLYTIPIVPVVAYGVSCLLSAAYQYSTCKKVISKSIFQSNAIVALTNLVICVILYAESFPILKYFFGPYAPRNPVTGLPYSPDSAEYGDGMASQDHYKISMFSGVVKAVLPPYYSNSMKQGFYYMYWVFWMTLLPHYFLLSLQSTCV</sequence>
<dbReference type="EMBL" id="MN739656">
    <property type="protein sequence ID" value="QHT18482.1"/>
    <property type="molecule type" value="Genomic_DNA"/>
</dbReference>
<evidence type="ECO:0000313" key="2">
    <source>
        <dbReference type="EMBL" id="QHT18482.1"/>
    </source>
</evidence>
<dbReference type="AlphaFoldDB" id="A0A6C0DQ87"/>
<feature type="transmembrane region" description="Helical" evidence="1">
    <location>
        <begin position="191"/>
        <end position="210"/>
    </location>
</feature>
<keyword evidence="1" id="KW-1133">Transmembrane helix</keyword>
<feature type="transmembrane region" description="Helical" evidence="1">
    <location>
        <begin position="72"/>
        <end position="93"/>
    </location>
</feature>
<feature type="transmembrane region" description="Helical" evidence="1">
    <location>
        <begin position="105"/>
        <end position="126"/>
    </location>
</feature>
<organism evidence="2">
    <name type="scientific">viral metagenome</name>
    <dbReference type="NCBI Taxonomy" id="1070528"/>
    <lineage>
        <taxon>unclassified sequences</taxon>
        <taxon>metagenomes</taxon>
        <taxon>organismal metagenomes</taxon>
    </lineage>
</organism>
<feature type="transmembrane region" description="Helical" evidence="1">
    <location>
        <begin position="46"/>
        <end position="66"/>
    </location>
</feature>
<keyword evidence="1" id="KW-0812">Transmembrane</keyword>